<sequence length="242" mass="27908">MRSLIGYPTYEGLTIELESVRLSLELRNKCIKVLEEKIEHLLAVVAKLSSGTIDDIKDDVKETVSMIQEVDNFLFDMELYFNATKNDSDEGRLKIVSMYLTNNAKLWCCTKVEETISGQCFINSWDNFKKELKTQFYPENVAYNARCKLADQQQTSSICDYVRDFSTLMLDIKDISEIDMVFNFLKGLKPWAKYELMRLNVKEISVALSTIKSLDDYSNSAPKRKFNPPQGSDNRPNKWGKT</sequence>
<evidence type="ECO:0000256" key="1">
    <source>
        <dbReference type="SAM" id="MobiDB-lite"/>
    </source>
</evidence>
<gene>
    <name evidence="3" type="ORF">GH714_019965</name>
</gene>
<evidence type="ECO:0000259" key="2">
    <source>
        <dbReference type="Pfam" id="PF03732"/>
    </source>
</evidence>
<accession>A0A6A6MY33</accession>
<proteinExistence type="predicted"/>
<organism evidence="3 4">
    <name type="scientific">Hevea brasiliensis</name>
    <name type="common">Para rubber tree</name>
    <name type="synonym">Siphonia brasiliensis</name>
    <dbReference type="NCBI Taxonomy" id="3981"/>
    <lineage>
        <taxon>Eukaryota</taxon>
        <taxon>Viridiplantae</taxon>
        <taxon>Streptophyta</taxon>
        <taxon>Embryophyta</taxon>
        <taxon>Tracheophyta</taxon>
        <taxon>Spermatophyta</taxon>
        <taxon>Magnoliopsida</taxon>
        <taxon>eudicotyledons</taxon>
        <taxon>Gunneridae</taxon>
        <taxon>Pentapetalae</taxon>
        <taxon>rosids</taxon>
        <taxon>fabids</taxon>
        <taxon>Malpighiales</taxon>
        <taxon>Euphorbiaceae</taxon>
        <taxon>Crotonoideae</taxon>
        <taxon>Micrandreae</taxon>
        <taxon>Hevea</taxon>
    </lineage>
</organism>
<dbReference type="Proteomes" id="UP000467840">
    <property type="component" value="Chromosome 6"/>
</dbReference>
<dbReference type="InterPro" id="IPR005162">
    <property type="entry name" value="Retrotrans_gag_dom"/>
</dbReference>
<dbReference type="EMBL" id="JAAGAX010000004">
    <property type="protein sequence ID" value="KAF2317306.1"/>
    <property type="molecule type" value="Genomic_DNA"/>
</dbReference>
<name>A0A6A6MY33_HEVBR</name>
<dbReference type="AlphaFoldDB" id="A0A6A6MY33"/>
<reference evidence="3 4" key="1">
    <citation type="journal article" date="2020" name="Mol. Plant">
        <title>The Chromosome-Based Rubber Tree Genome Provides New Insights into Spurge Genome Evolution and Rubber Biosynthesis.</title>
        <authorList>
            <person name="Liu J."/>
            <person name="Shi C."/>
            <person name="Shi C.C."/>
            <person name="Li W."/>
            <person name="Zhang Q.J."/>
            <person name="Zhang Y."/>
            <person name="Li K."/>
            <person name="Lu H.F."/>
            <person name="Shi C."/>
            <person name="Zhu S.T."/>
            <person name="Xiao Z.Y."/>
            <person name="Nan H."/>
            <person name="Yue Y."/>
            <person name="Zhu X.G."/>
            <person name="Wu Y."/>
            <person name="Hong X.N."/>
            <person name="Fan G.Y."/>
            <person name="Tong Y."/>
            <person name="Zhang D."/>
            <person name="Mao C.L."/>
            <person name="Liu Y.L."/>
            <person name="Hao S.J."/>
            <person name="Liu W.Q."/>
            <person name="Lv M.Q."/>
            <person name="Zhang H.B."/>
            <person name="Liu Y."/>
            <person name="Hu-Tang G.R."/>
            <person name="Wang J.P."/>
            <person name="Wang J.H."/>
            <person name="Sun Y.H."/>
            <person name="Ni S.B."/>
            <person name="Chen W.B."/>
            <person name="Zhang X.C."/>
            <person name="Jiao Y.N."/>
            <person name="Eichler E.E."/>
            <person name="Li G.H."/>
            <person name="Liu X."/>
            <person name="Gao L.Z."/>
        </authorList>
    </citation>
    <scope>NUCLEOTIDE SEQUENCE [LARGE SCALE GENOMIC DNA]</scope>
    <source>
        <strain evidence="4">cv. GT1</strain>
        <tissue evidence="3">Leaf</tissue>
    </source>
</reference>
<evidence type="ECO:0000313" key="4">
    <source>
        <dbReference type="Proteomes" id="UP000467840"/>
    </source>
</evidence>
<comment type="caution">
    <text evidence="3">The sequence shown here is derived from an EMBL/GenBank/DDBJ whole genome shotgun (WGS) entry which is preliminary data.</text>
</comment>
<dbReference type="Pfam" id="PF03732">
    <property type="entry name" value="Retrotrans_gag"/>
    <property type="match status" value="1"/>
</dbReference>
<feature type="region of interest" description="Disordered" evidence="1">
    <location>
        <begin position="217"/>
        <end position="242"/>
    </location>
</feature>
<evidence type="ECO:0000313" key="3">
    <source>
        <dbReference type="EMBL" id="KAF2317306.1"/>
    </source>
</evidence>
<keyword evidence="4" id="KW-1185">Reference proteome</keyword>
<feature type="domain" description="Retrotransposon gag" evidence="2">
    <location>
        <begin position="94"/>
        <end position="190"/>
    </location>
</feature>
<protein>
    <recommendedName>
        <fullName evidence="2">Retrotransposon gag domain-containing protein</fullName>
    </recommendedName>
</protein>